<dbReference type="InterPro" id="IPR036388">
    <property type="entry name" value="WH-like_DNA-bd_sf"/>
</dbReference>
<keyword evidence="4" id="KW-0804">Transcription</keyword>
<keyword evidence="3" id="KW-0238">DNA-binding</keyword>
<evidence type="ECO:0000259" key="5">
    <source>
        <dbReference type="PROSITE" id="PS50931"/>
    </source>
</evidence>
<dbReference type="PRINTS" id="PR00039">
    <property type="entry name" value="HTHLYSR"/>
</dbReference>
<dbReference type="SUPFAM" id="SSF53850">
    <property type="entry name" value="Periplasmic binding protein-like II"/>
    <property type="match status" value="1"/>
</dbReference>
<dbReference type="PROSITE" id="PS50931">
    <property type="entry name" value="HTH_LYSR"/>
    <property type="match status" value="1"/>
</dbReference>
<proteinExistence type="inferred from homology"/>
<organism evidence="6 7">
    <name type="scientific">Agathobaculum hominis</name>
    <dbReference type="NCBI Taxonomy" id="2763014"/>
    <lineage>
        <taxon>Bacteria</taxon>
        <taxon>Bacillati</taxon>
        <taxon>Bacillota</taxon>
        <taxon>Clostridia</taxon>
        <taxon>Eubacteriales</taxon>
        <taxon>Butyricicoccaceae</taxon>
        <taxon>Agathobaculum</taxon>
    </lineage>
</organism>
<dbReference type="CDD" id="cd05466">
    <property type="entry name" value="PBP2_LTTR_substrate"/>
    <property type="match status" value="1"/>
</dbReference>
<gene>
    <name evidence="6" type="ORF">H8S02_08390</name>
</gene>
<evidence type="ECO:0000313" key="6">
    <source>
        <dbReference type="EMBL" id="MBC5695962.1"/>
    </source>
</evidence>
<dbReference type="Pfam" id="PF00126">
    <property type="entry name" value="HTH_1"/>
    <property type="match status" value="1"/>
</dbReference>
<comment type="caution">
    <text evidence="6">The sequence shown here is derived from an EMBL/GenBank/DDBJ whole genome shotgun (WGS) entry which is preliminary data.</text>
</comment>
<evidence type="ECO:0000256" key="3">
    <source>
        <dbReference type="ARBA" id="ARBA00023125"/>
    </source>
</evidence>
<dbReference type="Gene3D" id="1.10.10.10">
    <property type="entry name" value="Winged helix-like DNA-binding domain superfamily/Winged helix DNA-binding domain"/>
    <property type="match status" value="1"/>
</dbReference>
<evidence type="ECO:0000313" key="7">
    <source>
        <dbReference type="Proteomes" id="UP000641741"/>
    </source>
</evidence>
<comment type="similarity">
    <text evidence="1">Belongs to the LysR transcriptional regulatory family.</text>
</comment>
<dbReference type="RefSeq" id="WP_186970145.1">
    <property type="nucleotide sequence ID" value="NZ_JACOPK010000007.1"/>
</dbReference>
<name>A0ABR7GNR8_9FIRM</name>
<dbReference type="PANTHER" id="PTHR30126:SF100">
    <property type="entry name" value="LYSR-FAMILY TRANSCRIPTIONAL REGULATOR"/>
    <property type="match status" value="1"/>
</dbReference>
<keyword evidence="2" id="KW-0805">Transcription regulation</keyword>
<dbReference type="Proteomes" id="UP000641741">
    <property type="component" value="Unassembled WGS sequence"/>
</dbReference>
<dbReference type="InterPro" id="IPR005119">
    <property type="entry name" value="LysR_subst-bd"/>
</dbReference>
<accession>A0ABR7GNR8</accession>
<sequence length="296" mass="33664">MDLNVLRTFVAVCEYSGFSAAGERLGYTQSTVSSQIRQLEKELNVALFDRFYHRIVLTQEGSLVLRYARDVLTAQEKLMVALHHADEVTGDLHLAMSSSMCSRYFDDDFIDFQRSYPGIRLTITEAGTENMFSMLRKNEADLVFTLDTHIYEPDFEICAEKEEQVHFVAAAGNALEKSKTLSLAEIIDQPFAMTESMSYRRILDKLLAARSEAITPLIELGNPTQLCSLVSKSDMLTFLPDFITQAFVENGMLCRLPVTDCTVSVWTQLLIHKNKWRSPALQALIDFYRKRLEEDA</sequence>
<evidence type="ECO:0000256" key="1">
    <source>
        <dbReference type="ARBA" id="ARBA00009437"/>
    </source>
</evidence>
<dbReference type="EMBL" id="JACOPK010000007">
    <property type="protein sequence ID" value="MBC5695962.1"/>
    <property type="molecule type" value="Genomic_DNA"/>
</dbReference>
<dbReference type="InterPro" id="IPR000847">
    <property type="entry name" value="LysR_HTH_N"/>
</dbReference>
<dbReference type="SUPFAM" id="SSF46785">
    <property type="entry name" value="Winged helix' DNA-binding domain"/>
    <property type="match status" value="1"/>
</dbReference>
<evidence type="ECO:0000256" key="4">
    <source>
        <dbReference type="ARBA" id="ARBA00023163"/>
    </source>
</evidence>
<evidence type="ECO:0000256" key="2">
    <source>
        <dbReference type="ARBA" id="ARBA00023015"/>
    </source>
</evidence>
<keyword evidence="7" id="KW-1185">Reference proteome</keyword>
<reference evidence="6 7" key="1">
    <citation type="submission" date="2020-08" db="EMBL/GenBank/DDBJ databases">
        <title>Genome public.</title>
        <authorList>
            <person name="Liu C."/>
            <person name="Sun Q."/>
        </authorList>
    </citation>
    <scope>NUCLEOTIDE SEQUENCE [LARGE SCALE GENOMIC DNA]</scope>
    <source>
        <strain evidence="6 7">M2</strain>
    </source>
</reference>
<protein>
    <submittedName>
        <fullName evidence="6">LysR family transcriptional regulator</fullName>
    </submittedName>
</protein>
<dbReference type="PANTHER" id="PTHR30126">
    <property type="entry name" value="HTH-TYPE TRANSCRIPTIONAL REGULATOR"/>
    <property type="match status" value="1"/>
</dbReference>
<dbReference type="Gene3D" id="3.40.190.290">
    <property type="match status" value="1"/>
</dbReference>
<dbReference type="Pfam" id="PF03466">
    <property type="entry name" value="LysR_substrate"/>
    <property type="match status" value="1"/>
</dbReference>
<feature type="domain" description="HTH lysR-type" evidence="5">
    <location>
        <begin position="1"/>
        <end position="58"/>
    </location>
</feature>
<dbReference type="InterPro" id="IPR036390">
    <property type="entry name" value="WH_DNA-bd_sf"/>
</dbReference>